<dbReference type="AlphaFoldDB" id="A0A427YL24"/>
<feature type="region of interest" description="Disordered" evidence="3">
    <location>
        <begin position="529"/>
        <end position="570"/>
    </location>
</feature>
<feature type="compositionally biased region" description="Polar residues" evidence="3">
    <location>
        <begin position="481"/>
        <end position="498"/>
    </location>
</feature>
<proteinExistence type="predicted"/>
<dbReference type="PROSITE" id="PS50217">
    <property type="entry name" value="BZIP"/>
    <property type="match status" value="1"/>
</dbReference>
<organism evidence="6 7">
    <name type="scientific">Saitozyma podzolica</name>
    <dbReference type="NCBI Taxonomy" id="1890683"/>
    <lineage>
        <taxon>Eukaryota</taxon>
        <taxon>Fungi</taxon>
        <taxon>Dikarya</taxon>
        <taxon>Basidiomycota</taxon>
        <taxon>Agaricomycotina</taxon>
        <taxon>Tremellomycetes</taxon>
        <taxon>Tremellales</taxon>
        <taxon>Trimorphomycetaceae</taxon>
        <taxon>Saitozyma</taxon>
    </lineage>
</organism>
<dbReference type="InterPro" id="IPR000679">
    <property type="entry name" value="Znf_GATA"/>
</dbReference>
<evidence type="ECO:0000313" key="7">
    <source>
        <dbReference type="Proteomes" id="UP000279259"/>
    </source>
</evidence>
<dbReference type="GO" id="GO:0003700">
    <property type="term" value="F:DNA-binding transcription factor activity"/>
    <property type="evidence" value="ECO:0007669"/>
    <property type="project" value="InterPro"/>
</dbReference>
<dbReference type="GO" id="GO:0043565">
    <property type="term" value="F:sequence-specific DNA binding"/>
    <property type="evidence" value="ECO:0007669"/>
    <property type="project" value="InterPro"/>
</dbReference>
<feature type="region of interest" description="Disordered" evidence="3">
    <location>
        <begin position="363"/>
        <end position="392"/>
    </location>
</feature>
<protein>
    <recommendedName>
        <fullName evidence="8">GATA-type domain-containing protein</fullName>
    </recommendedName>
</protein>
<gene>
    <name evidence="6" type="ORF">EHS25_009182</name>
</gene>
<comment type="caution">
    <text evidence="6">The sequence shown here is derived from an EMBL/GenBank/DDBJ whole genome shotgun (WGS) entry which is preliminary data.</text>
</comment>
<evidence type="ECO:0000259" key="5">
    <source>
        <dbReference type="PROSITE" id="PS50217"/>
    </source>
</evidence>
<dbReference type="Gene3D" id="1.20.5.170">
    <property type="match status" value="1"/>
</dbReference>
<feature type="coiled-coil region" evidence="2">
    <location>
        <begin position="336"/>
        <end position="363"/>
    </location>
</feature>
<dbReference type="GO" id="GO:0000183">
    <property type="term" value="P:rDNA heterochromatin formation"/>
    <property type="evidence" value="ECO:0007669"/>
    <property type="project" value="TreeGrafter"/>
</dbReference>
<dbReference type="PANTHER" id="PTHR39147">
    <property type="entry name" value="PROTEIN SPT21"/>
    <property type="match status" value="1"/>
</dbReference>
<feature type="compositionally biased region" description="Polar residues" evidence="3">
    <location>
        <begin position="644"/>
        <end position="667"/>
    </location>
</feature>
<evidence type="ECO:0000259" key="4">
    <source>
        <dbReference type="PROSITE" id="PS50114"/>
    </source>
</evidence>
<feature type="compositionally biased region" description="Low complexity" evidence="3">
    <location>
        <begin position="841"/>
        <end position="852"/>
    </location>
</feature>
<dbReference type="PANTHER" id="PTHR39147:SF1">
    <property type="entry name" value="PROTEIN SPT21"/>
    <property type="match status" value="1"/>
</dbReference>
<dbReference type="STRING" id="1890683.A0A427YL24"/>
<keyword evidence="1" id="KW-0863">Zinc-finger</keyword>
<reference evidence="6 7" key="1">
    <citation type="submission" date="2018-11" db="EMBL/GenBank/DDBJ databases">
        <title>Genome sequence of Saitozyma podzolica DSM 27192.</title>
        <authorList>
            <person name="Aliyu H."/>
            <person name="Gorte O."/>
            <person name="Ochsenreither K."/>
        </authorList>
    </citation>
    <scope>NUCLEOTIDE SEQUENCE [LARGE SCALE GENOMIC DNA]</scope>
    <source>
        <strain evidence="6 7">DSM 27192</strain>
    </source>
</reference>
<dbReference type="CDD" id="cd00202">
    <property type="entry name" value="ZnF_GATA"/>
    <property type="match status" value="1"/>
</dbReference>
<dbReference type="Gene3D" id="3.30.50.10">
    <property type="entry name" value="Erythroid Transcription Factor GATA-1, subunit A"/>
    <property type="match status" value="1"/>
</dbReference>
<dbReference type="GO" id="GO:0008270">
    <property type="term" value="F:zinc ion binding"/>
    <property type="evidence" value="ECO:0007669"/>
    <property type="project" value="UniProtKB-KW"/>
</dbReference>
<dbReference type="SUPFAM" id="SSF57716">
    <property type="entry name" value="Glucocorticoid receptor-like (DNA-binding domain)"/>
    <property type="match status" value="1"/>
</dbReference>
<feature type="compositionally biased region" description="Polar residues" evidence="3">
    <location>
        <begin position="291"/>
        <end position="306"/>
    </location>
</feature>
<feature type="region of interest" description="Disordered" evidence="3">
    <location>
        <begin position="834"/>
        <end position="892"/>
    </location>
</feature>
<dbReference type="EMBL" id="RSCD01000007">
    <property type="protein sequence ID" value="RSH91812.1"/>
    <property type="molecule type" value="Genomic_DNA"/>
</dbReference>
<dbReference type="SUPFAM" id="SSF57959">
    <property type="entry name" value="Leucine zipper domain"/>
    <property type="match status" value="1"/>
</dbReference>
<feature type="compositionally biased region" description="Basic and acidic residues" evidence="3">
    <location>
        <begin position="854"/>
        <end position="869"/>
    </location>
</feature>
<feature type="coiled-coil region" evidence="2">
    <location>
        <begin position="110"/>
        <end position="137"/>
    </location>
</feature>
<name>A0A427YL24_9TREE</name>
<feature type="compositionally biased region" description="Basic residues" evidence="3">
    <location>
        <begin position="550"/>
        <end position="563"/>
    </location>
</feature>
<keyword evidence="1" id="KW-0479">Metal-binding</keyword>
<sequence length="892" mass="94680">MEPTIEQSLSQVIEPLLAPSHHDDAVDVSESQIDPALADHPGVNVNGDVELEIEVDARAGAGADADAKPTPLRAKGKRTRIVPGSEADFRRKEANRLAAERSRIRAHEKAAGLEVAARSLEEENARLKEELARLEAEVGGGVGVQSQTETDGHATVTTTHTGNGVAVQQSQSQSQSESDFQSQPQPQTISVDDPGSDAATQAQNDVHSRNILAALMSDAGIAGVEEGDEATWMQGVENFIKEAESSGRLGELAAVAAGQNDGEGEGNAGAEGEGADAQGGVSEDQAEEGDQSSSVPMQLEADTSSPSKPRVLGFTLAGAAQATASAIAVALNTEMERILRDDLAATKAAIARLEREIAHVRDSIPSAGGPPVGGIDVSSDEPSRPSSLPADVLDNDADAIRASSDTAQESIKRLEDELPELRNTVATMRDEKVKEETKMAEVIDELFVLGVDGGAQHNKQKEEVDSLLKAIGGYVGSLINGGQPNNDSRTAFTPSFSSPALARRRRGRPPKGSQPLSYAQNLLYSLSPARSSLGNSNAAPEPPSPVTPKPKARRGRPPRKSRLSKAVDVANDTAAAAETVEIAEAVEVAQEDEPTSSSRTMEEAILSHLQQHVSARGADGDEIHLDPASFAELLPSHLETQFGSAAADEQNQGQKRTSDQEQQSLGTAQEGQEVGEEAEASAMAIMDAVSSVAESPSVLSRLRKGPPGSCDLCWRTETPSWRKLHLGGETYKVCNPCGVYWRKCKVLRPPELWGDGKTIKKRKAGARASNAADTDDTPTKRKKLEMDPEQDAQDVGDMDLTADFIDPALSSQVGLGVGQDGEDGVQVELVEEAPAHEQDQEQQQQQLLEQEQGVGHDHDNDHDNDHEDLGLDATLPEEMHLEGDSLRSVFGV</sequence>
<feature type="coiled-coil region" evidence="2">
    <location>
        <begin position="397"/>
        <end position="431"/>
    </location>
</feature>
<dbReference type="InterPro" id="IPR042403">
    <property type="entry name" value="Spt21/Ams2"/>
</dbReference>
<evidence type="ECO:0000256" key="3">
    <source>
        <dbReference type="SAM" id="MobiDB-lite"/>
    </source>
</evidence>
<dbReference type="GO" id="GO:0006357">
    <property type="term" value="P:regulation of transcription by RNA polymerase II"/>
    <property type="evidence" value="ECO:0007669"/>
    <property type="project" value="TreeGrafter"/>
</dbReference>
<dbReference type="GO" id="GO:0030466">
    <property type="term" value="P:silent mating-type cassette heterochromatin formation"/>
    <property type="evidence" value="ECO:0007669"/>
    <property type="project" value="TreeGrafter"/>
</dbReference>
<feature type="domain" description="GATA-type" evidence="4">
    <location>
        <begin position="704"/>
        <end position="762"/>
    </location>
</feature>
<dbReference type="Proteomes" id="UP000279259">
    <property type="component" value="Unassembled WGS sequence"/>
</dbReference>
<dbReference type="OrthoDB" id="515401at2759"/>
<dbReference type="InterPro" id="IPR004827">
    <property type="entry name" value="bZIP"/>
</dbReference>
<feature type="compositionally biased region" description="Polar residues" evidence="3">
    <location>
        <begin position="529"/>
        <end position="538"/>
    </location>
</feature>
<dbReference type="SMART" id="SM00401">
    <property type="entry name" value="ZnF_GATA"/>
    <property type="match status" value="1"/>
</dbReference>
<feature type="region of interest" description="Disordered" evidence="3">
    <location>
        <begin position="138"/>
        <end position="202"/>
    </location>
</feature>
<dbReference type="InterPro" id="IPR013088">
    <property type="entry name" value="Znf_NHR/GATA"/>
</dbReference>
<dbReference type="SMART" id="SM00338">
    <property type="entry name" value="BRLZ"/>
    <property type="match status" value="1"/>
</dbReference>
<evidence type="ECO:0008006" key="8">
    <source>
        <dbReference type="Google" id="ProtNLM"/>
    </source>
</evidence>
<accession>A0A427YL24</accession>
<feature type="region of interest" description="Disordered" evidence="3">
    <location>
        <begin position="644"/>
        <end position="679"/>
    </location>
</feature>
<dbReference type="Pfam" id="PF07716">
    <property type="entry name" value="bZIP_2"/>
    <property type="match status" value="1"/>
</dbReference>
<evidence type="ECO:0000313" key="6">
    <source>
        <dbReference type="EMBL" id="RSH91812.1"/>
    </source>
</evidence>
<dbReference type="PROSITE" id="PS00036">
    <property type="entry name" value="BZIP_BASIC"/>
    <property type="match status" value="1"/>
</dbReference>
<keyword evidence="2" id="KW-0175">Coiled coil</keyword>
<feature type="region of interest" description="Disordered" evidence="3">
    <location>
        <begin position="20"/>
        <end position="41"/>
    </location>
</feature>
<dbReference type="InterPro" id="IPR046347">
    <property type="entry name" value="bZIP_sf"/>
</dbReference>
<keyword evidence="1" id="KW-0862">Zinc</keyword>
<feature type="region of interest" description="Disordered" evidence="3">
    <location>
        <begin position="756"/>
        <end position="795"/>
    </location>
</feature>
<dbReference type="PROSITE" id="PS50114">
    <property type="entry name" value="GATA_ZN_FINGER_2"/>
    <property type="match status" value="1"/>
</dbReference>
<keyword evidence="7" id="KW-1185">Reference proteome</keyword>
<feature type="region of interest" description="Disordered" evidence="3">
    <location>
        <begin position="259"/>
        <end position="306"/>
    </location>
</feature>
<feature type="region of interest" description="Disordered" evidence="3">
    <location>
        <begin position="481"/>
        <end position="516"/>
    </location>
</feature>
<feature type="domain" description="BZIP" evidence="5">
    <location>
        <begin position="85"/>
        <end position="138"/>
    </location>
</feature>
<evidence type="ECO:0000256" key="2">
    <source>
        <dbReference type="SAM" id="Coils"/>
    </source>
</evidence>
<evidence type="ECO:0000256" key="1">
    <source>
        <dbReference type="PROSITE-ProRule" id="PRU00094"/>
    </source>
</evidence>
<feature type="compositionally biased region" description="Low complexity" evidence="3">
    <location>
        <begin position="153"/>
        <end position="187"/>
    </location>
</feature>